<reference evidence="1 2" key="1">
    <citation type="submission" date="2019-05" db="EMBL/GenBank/DDBJ databases">
        <title>Another draft genome of Portunus trituberculatus and its Hox gene families provides insights of decapod evolution.</title>
        <authorList>
            <person name="Jeong J.-H."/>
            <person name="Song I."/>
            <person name="Kim S."/>
            <person name="Choi T."/>
            <person name="Kim D."/>
            <person name="Ryu S."/>
            <person name="Kim W."/>
        </authorList>
    </citation>
    <scope>NUCLEOTIDE SEQUENCE [LARGE SCALE GENOMIC DNA]</scope>
    <source>
        <tissue evidence="1">Muscle</tissue>
    </source>
</reference>
<sequence>MRSLPDSSVVKNCEYQNMCQRFKASLALPEGYFSSDGNLCYCETCHKIRGDEPYYTKGNCLPSSL</sequence>
<keyword evidence="2" id="KW-1185">Reference proteome</keyword>
<organism evidence="1 2">
    <name type="scientific">Portunus trituberculatus</name>
    <name type="common">Swimming crab</name>
    <name type="synonym">Neptunus trituberculatus</name>
    <dbReference type="NCBI Taxonomy" id="210409"/>
    <lineage>
        <taxon>Eukaryota</taxon>
        <taxon>Metazoa</taxon>
        <taxon>Ecdysozoa</taxon>
        <taxon>Arthropoda</taxon>
        <taxon>Crustacea</taxon>
        <taxon>Multicrustacea</taxon>
        <taxon>Malacostraca</taxon>
        <taxon>Eumalacostraca</taxon>
        <taxon>Eucarida</taxon>
        <taxon>Decapoda</taxon>
        <taxon>Pleocyemata</taxon>
        <taxon>Brachyura</taxon>
        <taxon>Eubrachyura</taxon>
        <taxon>Portunoidea</taxon>
        <taxon>Portunidae</taxon>
        <taxon>Portuninae</taxon>
        <taxon>Portunus</taxon>
    </lineage>
</organism>
<protein>
    <submittedName>
        <fullName evidence="1">Neuralized-like protein 4</fullName>
    </submittedName>
</protein>
<proteinExistence type="predicted"/>
<comment type="caution">
    <text evidence="1">The sequence shown here is derived from an EMBL/GenBank/DDBJ whole genome shotgun (WGS) entry which is preliminary data.</text>
</comment>
<accession>A0A5B7HSS0</accession>
<dbReference type="AlphaFoldDB" id="A0A5B7HSS0"/>
<dbReference type="EMBL" id="VSRR010035438">
    <property type="protein sequence ID" value="MPC72796.1"/>
    <property type="molecule type" value="Genomic_DNA"/>
</dbReference>
<gene>
    <name evidence="1" type="primary">neurl4_3</name>
    <name evidence="1" type="ORF">E2C01_067109</name>
</gene>
<dbReference type="Proteomes" id="UP000324222">
    <property type="component" value="Unassembled WGS sequence"/>
</dbReference>
<name>A0A5B7HSS0_PORTR</name>
<evidence type="ECO:0000313" key="2">
    <source>
        <dbReference type="Proteomes" id="UP000324222"/>
    </source>
</evidence>
<dbReference type="OrthoDB" id="6345132at2759"/>
<evidence type="ECO:0000313" key="1">
    <source>
        <dbReference type="EMBL" id="MPC72796.1"/>
    </source>
</evidence>